<dbReference type="OrthoDB" id="950314at2759"/>
<evidence type="ECO:0000313" key="2">
    <source>
        <dbReference type="Proteomes" id="UP000701853"/>
    </source>
</evidence>
<dbReference type="PANTHER" id="PTHR14363:SF13">
    <property type="entry name" value="OS07G0598400 PROTEIN"/>
    <property type="match status" value="1"/>
</dbReference>
<organism evidence="1 2">
    <name type="scientific">Gossypium anomalum</name>
    <dbReference type="NCBI Taxonomy" id="47600"/>
    <lineage>
        <taxon>Eukaryota</taxon>
        <taxon>Viridiplantae</taxon>
        <taxon>Streptophyta</taxon>
        <taxon>Embryophyta</taxon>
        <taxon>Tracheophyta</taxon>
        <taxon>Spermatophyta</taxon>
        <taxon>Magnoliopsida</taxon>
        <taxon>eudicotyledons</taxon>
        <taxon>Gunneridae</taxon>
        <taxon>Pentapetalae</taxon>
        <taxon>rosids</taxon>
        <taxon>malvids</taxon>
        <taxon>Malvales</taxon>
        <taxon>Malvaceae</taxon>
        <taxon>Malvoideae</taxon>
        <taxon>Gossypium</taxon>
    </lineage>
</organism>
<reference evidence="1 2" key="1">
    <citation type="journal article" date="2021" name="bioRxiv">
        <title>The Gossypium anomalum genome as a resource for cotton improvement and evolutionary analysis of hybrid incompatibility.</title>
        <authorList>
            <person name="Grover C.E."/>
            <person name="Yuan D."/>
            <person name="Arick M.A."/>
            <person name="Miller E.R."/>
            <person name="Hu G."/>
            <person name="Peterson D.G."/>
            <person name="Wendel J.F."/>
            <person name="Udall J.A."/>
        </authorList>
    </citation>
    <scope>NUCLEOTIDE SEQUENCE [LARGE SCALE GENOMIC DNA]</scope>
    <source>
        <strain evidence="1">JFW-Udall</strain>
        <tissue evidence="1">Leaf</tissue>
    </source>
</reference>
<evidence type="ECO:0000313" key="1">
    <source>
        <dbReference type="EMBL" id="KAG8493495.1"/>
    </source>
</evidence>
<accession>A0A8J5ZDT4</accession>
<gene>
    <name evidence="1" type="ORF">CXB51_010917</name>
</gene>
<dbReference type="PANTHER" id="PTHR14363">
    <property type="entry name" value="HEPARANASE-RELATED"/>
    <property type="match status" value="1"/>
</dbReference>
<keyword evidence="2" id="KW-1185">Reference proteome</keyword>
<dbReference type="Pfam" id="PF03662">
    <property type="entry name" value="Glyco_hydro_79n"/>
    <property type="match status" value="1"/>
</dbReference>
<sequence length="263" mass="29531">MDWWPIEKCDCNQCPQGKVGLLDLDLKKNALINAIKCEYLMISSWICRRVKNCLCFKKSAEISFGFSKGNGLYGVKISAKVKAKQYEKDVIILKNLVKELYPEPETQPEILGPGGDDPNLITKTQESFYLNQAIQTYKDFDSWVSESGGAFHVGGKDVSPTLANVFGKCSFLSFPLAINFKDGEYFNQLGMASAYNHKGFCRQALIREIRLSLILQLLYTNILPFLSLVFPQLLTCHLLSLASCSALLWHRIMGSIVLPVTQN</sequence>
<protein>
    <submittedName>
        <fullName evidence="1">Uncharacterized protein</fullName>
    </submittedName>
</protein>
<comment type="caution">
    <text evidence="1">The sequence shown here is derived from an EMBL/GenBank/DDBJ whole genome shotgun (WGS) entry which is preliminary data.</text>
</comment>
<proteinExistence type="predicted"/>
<dbReference type="AlphaFoldDB" id="A0A8J5ZDT4"/>
<dbReference type="GO" id="GO:0004566">
    <property type="term" value="F:beta-glucuronidase activity"/>
    <property type="evidence" value="ECO:0007669"/>
    <property type="project" value="TreeGrafter"/>
</dbReference>
<dbReference type="EMBL" id="JAHUZN010000005">
    <property type="protein sequence ID" value="KAG8493495.1"/>
    <property type="molecule type" value="Genomic_DNA"/>
</dbReference>
<dbReference type="Proteomes" id="UP000701853">
    <property type="component" value="Chromosome 5"/>
</dbReference>
<dbReference type="GO" id="GO:0009505">
    <property type="term" value="C:plant-type cell wall"/>
    <property type="evidence" value="ECO:0007669"/>
    <property type="project" value="TreeGrafter"/>
</dbReference>
<dbReference type="InterPro" id="IPR005199">
    <property type="entry name" value="Glyco_hydro_79"/>
</dbReference>
<dbReference type="GO" id="GO:0016020">
    <property type="term" value="C:membrane"/>
    <property type="evidence" value="ECO:0007669"/>
    <property type="project" value="InterPro"/>
</dbReference>
<name>A0A8J5ZDT4_9ROSI</name>